<protein>
    <recommendedName>
        <fullName evidence="3">Ricin B lectin domain-containing protein</fullName>
    </recommendedName>
</protein>
<dbReference type="Proteomes" id="UP000693892">
    <property type="component" value="Unassembled WGS sequence"/>
</dbReference>
<dbReference type="Pfam" id="PF00652">
    <property type="entry name" value="Ricin_B_lectin"/>
    <property type="match status" value="1"/>
</dbReference>
<evidence type="ECO:0000313" key="5">
    <source>
        <dbReference type="Proteomes" id="UP000693892"/>
    </source>
</evidence>
<proteinExistence type="predicted"/>
<dbReference type="EMBL" id="CAJVAP010000004">
    <property type="protein sequence ID" value="CAG7601020.1"/>
    <property type="molecule type" value="Genomic_DNA"/>
</dbReference>
<keyword evidence="2" id="KW-0812">Transmembrane</keyword>
<accession>A0A916JT48</accession>
<feature type="domain" description="Ricin B lectin" evidence="3">
    <location>
        <begin position="373"/>
        <end position="535"/>
    </location>
</feature>
<keyword evidence="2" id="KW-0472">Membrane</keyword>
<name>A0A916JT48_9MICO</name>
<gene>
    <name evidence="4" type="ORF">LEUCIP111803_00420</name>
</gene>
<comment type="caution">
    <text evidence="4">The sequence shown here is derived from an EMBL/GenBank/DDBJ whole genome shotgun (WGS) entry which is preliminary data.</text>
</comment>
<dbReference type="InterPro" id="IPR000772">
    <property type="entry name" value="Ricin_B_lectin"/>
</dbReference>
<dbReference type="AlphaFoldDB" id="A0A916JT48"/>
<feature type="region of interest" description="Disordered" evidence="1">
    <location>
        <begin position="531"/>
        <end position="554"/>
    </location>
</feature>
<organism evidence="4 5">
    <name type="scientific">Leucobacter soli</name>
    <dbReference type="NCBI Taxonomy" id="2812850"/>
    <lineage>
        <taxon>Bacteria</taxon>
        <taxon>Bacillati</taxon>
        <taxon>Actinomycetota</taxon>
        <taxon>Actinomycetes</taxon>
        <taxon>Micrococcales</taxon>
        <taxon>Microbacteriaceae</taxon>
        <taxon>Leucobacter</taxon>
    </lineage>
</organism>
<keyword evidence="5" id="KW-1185">Reference proteome</keyword>
<evidence type="ECO:0000256" key="2">
    <source>
        <dbReference type="SAM" id="Phobius"/>
    </source>
</evidence>
<evidence type="ECO:0000313" key="4">
    <source>
        <dbReference type="EMBL" id="CAG7601020.1"/>
    </source>
</evidence>
<dbReference type="PROSITE" id="PS50231">
    <property type="entry name" value="RICIN_B_LECTIN"/>
    <property type="match status" value="2"/>
</dbReference>
<evidence type="ECO:0000256" key="1">
    <source>
        <dbReference type="SAM" id="MobiDB-lite"/>
    </source>
</evidence>
<feature type="compositionally biased region" description="Polar residues" evidence="1">
    <location>
        <begin position="531"/>
        <end position="547"/>
    </location>
</feature>
<keyword evidence="2" id="KW-1133">Transmembrane helix</keyword>
<dbReference type="RefSeq" id="WP_218114077.1">
    <property type="nucleotide sequence ID" value="NZ_CAJVAP010000004.1"/>
</dbReference>
<feature type="transmembrane region" description="Helical" evidence="2">
    <location>
        <begin position="21"/>
        <end position="45"/>
    </location>
</feature>
<sequence length="554" mass="59502">MHLTQRLRETTRNDDGAALMLTLLTIIVIAGLSLLLLGSIVSQFVPLQTAQKRTQTVYAAEAGLQAGLAELRLHSRVATNGNTYGKPADLPCSSNLDPDGVTRYYGKLAGSLDDGSSSASGLGYDIAITYHSDNPLGKGQAWISNPANQIHCGLSTTNQPGYAVVTATGTGAGISDLDEKLGNRTVSAIYEFRLTNVNIPGGPIWVSGGAQCLMAASAAANAQINFVSKAQCEDPANAALVNWVYDKKWHLSLASTIGVTGVTELCITNPDTTSSSQRARLTACGPGGSNRADAGQRWGWDAGWTWNGMHCSRSTNTTPVSPTSTNCQTLRNNSSLRPYNNGNVLWIGATTTQFDPSPRVGPGAASKSTDQLVNYKEFGRCADVTHADINKAFMIVYPCKQDPTGNNAFDWNHKWKYTEPSRNYTNGTLPTMCANTEDAACKNGPQQIKVTPSSDYCLTVASTTGVSELVFKACNSGDAKQRFTRYTHVPDQARSWAFIDSYGRCLTADDDNKFEGNWSYLRMKPCASGSLEQKWNAPPQSSASSFGSFREVSE</sequence>
<evidence type="ECO:0000259" key="3">
    <source>
        <dbReference type="Pfam" id="PF00652"/>
    </source>
</evidence>
<reference evidence="4" key="1">
    <citation type="submission" date="2021-06" db="EMBL/GenBank/DDBJ databases">
        <authorList>
            <person name="Criscuolo A."/>
        </authorList>
    </citation>
    <scope>NUCLEOTIDE SEQUENCE</scope>
    <source>
        <strain evidence="4">CIP111803</strain>
    </source>
</reference>